<evidence type="ECO:0000313" key="7">
    <source>
        <dbReference type="EMBL" id="RUL96840.1"/>
    </source>
</evidence>
<dbReference type="Pfam" id="PF06537">
    <property type="entry name" value="DHOR"/>
    <property type="match status" value="1"/>
</dbReference>
<dbReference type="GO" id="GO:0020037">
    <property type="term" value="F:heme binding"/>
    <property type="evidence" value="ECO:0007669"/>
    <property type="project" value="InterPro"/>
</dbReference>
<dbReference type="AlphaFoldDB" id="A0A432NBB4"/>
<comment type="caution">
    <text evidence="7">The sequence shown here is derived from an EMBL/GenBank/DDBJ whole genome shotgun (WGS) entry which is preliminary data.</text>
</comment>
<dbReference type="InterPro" id="IPR036909">
    <property type="entry name" value="Cyt_c-like_dom_sf"/>
</dbReference>
<feature type="domain" description="Cytochrome c" evidence="6">
    <location>
        <begin position="95"/>
        <end position="248"/>
    </location>
</feature>
<evidence type="ECO:0000256" key="4">
    <source>
        <dbReference type="PROSITE-ProRule" id="PRU00433"/>
    </source>
</evidence>
<dbReference type="SUPFAM" id="SSF46626">
    <property type="entry name" value="Cytochrome c"/>
    <property type="match status" value="1"/>
</dbReference>
<evidence type="ECO:0000313" key="8">
    <source>
        <dbReference type="Proteomes" id="UP000273611"/>
    </source>
</evidence>
<dbReference type="GO" id="GO:0009055">
    <property type="term" value="F:electron transfer activity"/>
    <property type="evidence" value="ECO:0007669"/>
    <property type="project" value="InterPro"/>
</dbReference>
<dbReference type="InterPro" id="IPR051395">
    <property type="entry name" value="Cytochrome_c_Peroxidase/MauG"/>
</dbReference>
<evidence type="ECO:0000256" key="2">
    <source>
        <dbReference type="ARBA" id="ARBA00022723"/>
    </source>
</evidence>
<keyword evidence="5" id="KW-0732">Signal</keyword>
<evidence type="ECO:0000256" key="5">
    <source>
        <dbReference type="SAM" id="SignalP"/>
    </source>
</evidence>
<feature type="signal peptide" evidence="5">
    <location>
        <begin position="1"/>
        <end position="27"/>
    </location>
</feature>
<evidence type="ECO:0000256" key="1">
    <source>
        <dbReference type="ARBA" id="ARBA00022617"/>
    </source>
</evidence>
<evidence type="ECO:0000259" key="6">
    <source>
        <dbReference type="PROSITE" id="PS51007"/>
    </source>
</evidence>
<gene>
    <name evidence="7" type="ORF">EEQ99_29405</name>
</gene>
<dbReference type="GO" id="GO:0046872">
    <property type="term" value="F:metal ion binding"/>
    <property type="evidence" value="ECO:0007669"/>
    <property type="project" value="UniProtKB-KW"/>
</dbReference>
<sequence>MSHAPARRLIASAALCATLAGFSAAIAAGFDLPAQRTDLSETDLKRVADVTRPTTDFSKAEQYEAMQAGATTSIDPVTEDSFSHISANIPFEEEQNFKLGNALFRKLWVSAPSSTQASDGLGPLFNARSCMSCHVNDGRGKPPEGGPSATSMLLRLSRAARTPAEEKAIVQSDVVNFPDPVYGHQLQDLAVPGLAAEGKMAISYQEEPVTLSDGEIVSLRRPSYAVVNPAYGPLDPATTISPRVASAMIGLGLIEAIPEADILTHADPDDADGDGISGKAAIVRDHRSGKIALGRFGWKAQNATVRDQSADAFANDIGISTPDQPNAQGDCTKAEEKCLAMPTGVQKRLGKEEAPGSILDLVTFYSENLAVPARRKASFPETLQGKRIFYESGCISCHVPKFVTRRDTPEKAQSFQLIWPYSDFLLHDMGDGLADGQQVGLASGREWRTPPLWGIGLTRTVSGHRFFLHDGRARSLTEAILWHGGEAEKARNAFSSLSKDDRVALITFLESL</sequence>
<organism evidence="7 8">
    <name type="scientific">Rhizobium anhuiense</name>
    <dbReference type="NCBI Taxonomy" id="1184720"/>
    <lineage>
        <taxon>Bacteria</taxon>
        <taxon>Pseudomonadati</taxon>
        <taxon>Pseudomonadota</taxon>
        <taxon>Alphaproteobacteria</taxon>
        <taxon>Hyphomicrobiales</taxon>
        <taxon>Rhizobiaceae</taxon>
        <taxon>Rhizobium/Agrobacterium group</taxon>
        <taxon>Rhizobium</taxon>
    </lineage>
</organism>
<dbReference type="PANTHER" id="PTHR30600:SF4">
    <property type="entry name" value="CYTOCHROME C DOMAIN-CONTAINING PROTEIN"/>
    <property type="match status" value="1"/>
</dbReference>
<accession>A0A432NBB4</accession>
<name>A0A432NBB4_9HYPH</name>
<feature type="domain" description="Cytochrome c" evidence="6">
    <location>
        <begin position="380"/>
        <end position="512"/>
    </location>
</feature>
<dbReference type="PANTHER" id="PTHR30600">
    <property type="entry name" value="CYTOCHROME C PEROXIDASE-RELATED"/>
    <property type="match status" value="1"/>
</dbReference>
<dbReference type="InterPro" id="IPR009056">
    <property type="entry name" value="Cyt_c-like_dom"/>
</dbReference>
<dbReference type="InterPro" id="IPR010538">
    <property type="entry name" value="DHOR"/>
</dbReference>
<dbReference type="RefSeq" id="WP_127431550.1">
    <property type="nucleotide sequence ID" value="NZ_BMFI01000020.1"/>
</dbReference>
<keyword evidence="2 4" id="KW-0479">Metal-binding</keyword>
<dbReference type="Proteomes" id="UP000273611">
    <property type="component" value="Unassembled WGS sequence"/>
</dbReference>
<evidence type="ECO:0000256" key="3">
    <source>
        <dbReference type="ARBA" id="ARBA00023004"/>
    </source>
</evidence>
<dbReference type="EMBL" id="RIBW01000019">
    <property type="protein sequence ID" value="RUL96840.1"/>
    <property type="molecule type" value="Genomic_DNA"/>
</dbReference>
<feature type="chain" id="PRO_5019264735" evidence="5">
    <location>
        <begin position="28"/>
        <end position="512"/>
    </location>
</feature>
<dbReference type="Gene3D" id="1.10.760.10">
    <property type="entry name" value="Cytochrome c-like domain"/>
    <property type="match status" value="1"/>
</dbReference>
<keyword evidence="1 4" id="KW-0349">Heme</keyword>
<dbReference type="GO" id="GO:0004130">
    <property type="term" value="F:cytochrome-c peroxidase activity"/>
    <property type="evidence" value="ECO:0007669"/>
    <property type="project" value="TreeGrafter"/>
</dbReference>
<dbReference type="PIRSF" id="PIRSF028099">
    <property type="entry name" value="DUF1111"/>
    <property type="match status" value="1"/>
</dbReference>
<reference evidence="7 8" key="1">
    <citation type="journal article" date="2015" name="Int. J. Syst. Evol. Microbiol.">
        <title>Rhizobium anhuiense sp. nov., isolated from effective nodules of Vicia faba and Pisum sativum.</title>
        <authorList>
            <person name="Zhang Y.J."/>
            <person name="Zheng W.T."/>
            <person name="Everall I."/>
            <person name="Young J.P."/>
            <person name="Zhang X.X."/>
            <person name="Tian C.F."/>
            <person name="Sui X.H."/>
            <person name="Wang E.T."/>
            <person name="Chen W.X."/>
        </authorList>
    </citation>
    <scope>NUCLEOTIDE SEQUENCE [LARGE SCALE GENOMIC DNA]</scope>
    <source>
        <strain evidence="7 8">CCBAU 23252</strain>
    </source>
</reference>
<proteinExistence type="predicted"/>
<keyword evidence="3 4" id="KW-0408">Iron</keyword>
<protein>
    <submittedName>
        <fullName evidence="7">Thiol oxidoreductase</fullName>
    </submittedName>
</protein>
<dbReference type="PROSITE" id="PS51007">
    <property type="entry name" value="CYTC"/>
    <property type="match status" value="2"/>
</dbReference>